<proteinExistence type="predicted"/>
<dbReference type="EMBL" id="LR797338">
    <property type="protein sequence ID" value="CAB4204276.1"/>
    <property type="molecule type" value="Genomic_DNA"/>
</dbReference>
<organism evidence="1">
    <name type="scientific">uncultured Caudovirales phage</name>
    <dbReference type="NCBI Taxonomy" id="2100421"/>
    <lineage>
        <taxon>Viruses</taxon>
        <taxon>Duplodnaviria</taxon>
        <taxon>Heunggongvirae</taxon>
        <taxon>Uroviricota</taxon>
        <taxon>Caudoviricetes</taxon>
        <taxon>Peduoviridae</taxon>
        <taxon>Maltschvirus</taxon>
        <taxon>Maltschvirus maltsch</taxon>
    </lineage>
</organism>
<name>A0A6J5S732_9CAUD</name>
<reference evidence="1" key="1">
    <citation type="submission" date="2020-05" db="EMBL/GenBank/DDBJ databases">
        <authorList>
            <person name="Chiriac C."/>
            <person name="Salcher M."/>
            <person name="Ghai R."/>
            <person name="Kavagutti S V."/>
        </authorList>
    </citation>
    <scope>NUCLEOTIDE SEQUENCE</scope>
</reference>
<sequence>MITLNQDIELFKNFALKHKGINSFYFGDESEADTNVEIVYPFMNVILQGSSTTANVVSRKYMIVISDLVNKDISNINQVLSDIERICYDVPSYLRQVSNSKLLGPFKSDINISLTDFTERNDDDVTGHFFDLTISSAMGNDGCNLPISSGNILDNNYIYVGGYINQSVGSFQVDIKDQNGNTLQTFTTSGTYTVEVLQQIIDTINSNTATVIDPIN</sequence>
<evidence type="ECO:0000313" key="1">
    <source>
        <dbReference type="EMBL" id="CAB4204276.1"/>
    </source>
</evidence>
<accession>A0A6J5S732</accession>
<protein>
    <submittedName>
        <fullName evidence="1">Uncharacterized protein</fullName>
    </submittedName>
</protein>
<gene>
    <name evidence="1" type="ORF">UFOVP1393_41</name>
</gene>